<keyword evidence="2" id="KW-1185">Reference proteome</keyword>
<protein>
    <submittedName>
        <fullName evidence="1">Uncharacterized protein</fullName>
    </submittedName>
</protein>
<proteinExistence type="predicted"/>
<gene>
    <name evidence="1" type="ORF">APHACPA_0206</name>
</gene>
<organism evidence="1 2">
    <name type="scientific">Rickettsia amblyommatis str. Ac/Pa</name>
    <dbReference type="NCBI Taxonomy" id="1359164"/>
    <lineage>
        <taxon>Bacteria</taxon>
        <taxon>Pseudomonadati</taxon>
        <taxon>Pseudomonadota</taxon>
        <taxon>Alphaproteobacteria</taxon>
        <taxon>Rickettsiales</taxon>
        <taxon>Rickettsiaceae</taxon>
        <taxon>Rickettsieae</taxon>
        <taxon>Rickettsia</taxon>
        <taxon>spotted fever group</taxon>
    </lineage>
</organism>
<reference evidence="1 2" key="1">
    <citation type="submission" date="2015-01" db="EMBL/GenBank/DDBJ databases">
        <title>Genome Sequencing of Rickettsiales.</title>
        <authorList>
            <person name="Daugherty S.C."/>
            <person name="Su Q."/>
            <person name="Abolude K."/>
            <person name="Beier-Sexton M."/>
            <person name="Carlyon J.A."/>
            <person name="Carter R."/>
            <person name="Day N.P."/>
            <person name="Dumler S.J."/>
            <person name="Dyachenko V."/>
            <person name="Godinez A."/>
            <person name="Kurtti T.J."/>
            <person name="Lichay M."/>
            <person name="Mullins K.E."/>
            <person name="Ott S."/>
            <person name="Pappas-Brown V."/>
            <person name="Paris D.H."/>
            <person name="Patel P."/>
            <person name="Richards A.L."/>
            <person name="Sadzewicz L."/>
            <person name="Sears K."/>
            <person name="Seidman D."/>
            <person name="Sengamalay N."/>
            <person name="Stenos J."/>
            <person name="Tallon L.J."/>
            <person name="Vincent G."/>
            <person name="Fraser C.M."/>
            <person name="Munderloh U."/>
            <person name="Dunning-Hotopp J.C."/>
        </authorList>
    </citation>
    <scope>NUCLEOTIDE SEQUENCE [LARGE SCALE GENOMIC DNA]</scope>
    <source>
        <strain evidence="1 2">Ac/Pa</strain>
    </source>
</reference>
<sequence length="262" mass="26776">MNSELGAVKIDGNMNFRNNAGTAIFASDVANNITSAITGNITSTGGTNGTVEFMDNGTIGTVDGNGNSTNTITNLAMLKAGADNSTVTINAGSNMSIAEIQGTGTGNIVFTQATNLTGGINITGGKAVDLMFTGPSSVSGAIGSGASKVGDITISGDVLNCTGGINAGYVMLINGGNIKFKGTTNSLDISEGSGFSPFALAINPEDSVVIFDESTAITYFGSIGTKEMVDIVQIDGGDVTNSRYRENRLDFIYYCSVCNFKP</sequence>
<accession>A0A0F3MZN8</accession>
<comment type="caution">
    <text evidence="1">The sequence shown here is derived from an EMBL/GenBank/DDBJ whole genome shotgun (WGS) entry which is preliminary data.</text>
</comment>
<dbReference type="RefSeq" id="WP_231571748.1">
    <property type="nucleotide sequence ID" value="NZ_LANR01000001.1"/>
</dbReference>
<name>A0A0F3MZN8_RICAM</name>
<dbReference type="Proteomes" id="UP000033556">
    <property type="component" value="Unassembled WGS sequence"/>
</dbReference>
<evidence type="ECO:0000313" key="1">
    <source>
        <dbReference type="EMBL" id="KJV61205.1"/>
    </source>
</evidence>
<evidence type="ECO:0000313" key="2">
    <source>
        <dbReference type="Proteomes" id="UP000033556"/>
    </source>
</evidence>
<dbReference type="AlphaFoldDB" id="A0A0F3MZN8"/>
<dbReference type="EMBL" id="LANR01000001">
    <property type="protein sequence ID" value="KJV61205.1"/>
    <property type="molecule type" value="Genomic_DNA"/>
</dbReference>